<dbReference type="OrthoDB" id="3043660at2759"/>
<protein>
    <submittedName>
        <fullName evidence="1">Uncharacterized protein</fullName>
    </submittedName>
</protein>
<sequence length="111" mass="12529">MPQDFMVHVYFECTVEYFSIIWHYTNFWIKVPSDNNGHEPVILLACQDFTMPVPPLSLALTFTMQFPHNPLYFEGASYVVALNTIYPINGMDGSEVLIQSGAYAGINITSS</sequence>
<dbReference type="AlphaFoldDB" id="A0A2H3D9P1"/>
<dbReference type="InParanoid" id="A0A2H3D9P1"/>
<dbReference type="EMBL" id="KZ293674">
    <property type="protein sequence ID" value="PBK88142.1"/>
    <property type="molecule type" value="Genomic_DNA"/>
</dbReference>
<name>A0A2H3D9P1_ARMGA</name>
<organism evidence="1 2">
    <name type="scientific">Armillaria gallica</name>
    <name type="common">Bulbous honey fungus</name>
    <name type="synonym">Armillaria bulbosa</name>
    <dbReference type="NCBI Taxonomy" id="47427"/>
    <lineage>
        <taxon>Eukaryota</taxon>
        <taxon>Fungi</taxon>
        <taxon>Dikarya</taxon>
        <taxon>Basidiomycota</taxon>
        <taxon>Agaricomycotina</taxon>
        <taxon>Agaricomycetes</taxon>
        <taxon>Agaricomycetidae</taxon>
        <taxon>Agaricales</taxon>
        <taxon>Marasmiineae</taxon>
        <taxon>Physalacriaceae</taxon>
        <taxon>Armillaria</taxon>
    </lineage>
</organism>
<accession>A0A2H3D9P1</accession>
<reference evidence="2" key="1">
    <citation type="journal article" date="2017" name="Nat. Ecol. Evol.">
        <title>Genome expansion and lineage-specific genetic innovations in the forest pathogenic fungi Armillaria.</title>
        <authorList>
            <person name="Sipos G."/>
            <person name="Prasanna A.N."/>
            <person name="Walter M.C."/>
            <person name="O'Connor E."/>
            <person name="Balint B."/>
            <person name="Krizsan K."/>
            <person name="Kiss B."/>
            <person name="Hess J."/>
            <person name="Varga T."/>
            <person name="Slot J."/>
            <person name="Riley R."/>
            <person name="Boka B."/>
            <person name="Rigling D."/>
            <person name="Barry K."/>
            <person name="Lee J."/>
            <person name="Mihaltcheva S."/>
            <person name="LaButti K."/>
            <person name="Lipzen A."/>
            <person name="Waldron R."/>
            <person name="Moloney N.M."/>
            <person name="Sperisen C."/>
            <person name="Kredics L."/>
            <person name="Vagvoelgyi C."/>
            <person name="Patrignani A."/>
            <person name="Fitzpatrick D."/>
            <person name="Nagy I."/>
            <person name="Doyle S."/>
            <person name="Anderson J.B."/>
            <person name="Grigoriev I.V."/>
            <person name="Gueldener U."/>
            <person name="Muensterkoetter M."/>
            <person name="Nagy L.G."/>
        </authorList>
    </citation>
    <scope>NUCLEOTIDE SEQUENCE [LARGE SCALE GENOMIC DNA]</scope>
    <source>
        <strain evidence="2">Ar21-2</strain>
    </source>
</reference>
<gene>
    <name evidence="1" type="ORF">ARMGADRAFT_1084780</name>
</gene>
<keyword evidence="2" id="KW-1185">Reference proteome</keyword>
<evidence type="ECO:0000313" key="1">
    <source>
        <dbReference type="EMBL" id="PBK88142.1"/>
    </source>
</evidence>
<proteinExistence type="predicted"/>
<dbReference type="Proteomes" id="UP000217790">
    <property type="component" value="Unassembled WGS sequence"/>
</dbReference>
<evidence type="ECO:0000313" key="2">
    <source>
        <dbReference type="Proteomes" id="UP000217790"/>
    </source>
</evidence>